<keyword evidence="7" id="KW-1185">Reference proteome</keyword>
<feature type="modified residue" description="4-aspartylphosphate" evidence="4">
    <location>
        <position position="53"/>
    </location>
</feature>
<evidence type="ECO:0000256" key="3">
    <source>
        <dbReference type="ARBA" id="ARBA00023163"/>
    </source>
</evidence>
<accession>A0ABW0H5K6</accession>
<keyword evidence="1 4" id="KW-0597">Phosphoprotein</keyword>
<keyword evidence="2" id="KW-0805">Transcription regulation</keyword>
<dbReference type="SMART" id="SM00448">
    <property type="entry name" value="REC"/>
    <property type="match status" value="1"/>
</dbReference>
<dbReference type="RefSeq" id="WP_377007153.1">
    <property type="nucleotide sequence ID" value="NZ_JBHSLV010000010.1"/>
</dbReference>
<dbReference type="EMBL" id="JBHSLV010000010">
    <property type="protein sequence ID" value="MFC5392391.1"/>
    <property type="molecule type" value="Genomic_DNA"/>
</dbReference>
<evidence type="ECO:0000313" key="6">
    <source>
        <dbReference type="EMBL" id="MFC5392391.1"/>
    </source>
</evidence>
<dbReference type="PANTHER" id="PTHR44591:SF3">
    <property type="entry name" value="RESPONSE REGULATORY DOMAIN-CONTAINING PROTEIN"/>
    <property type="match status" value="1"/>
</dbReference>
<evidence type="ECO:0000256" key="4">
    <source>
        <dbReference type="PROSITE-ProRule" id="PRU00169"/>
    </source>
</evidence>
<comment type="caution">
    <text evidence="6">The sequence shown here is derived from an EMBL/GenBank/DDBJ whole genome shotgun (WGS) entry which is preliminary data.</text>
</comment>
<dbReference type="PANTHER" id="PTHR44591">
    <property type="entry name" value="STRESS RESPONSE REGULATOR PROTEIN 1"/>
    <property type="match status" value="1"/>
</dbReference>
<dbReference type="Gene3D" id="3.40.50.2300">
    <property type="match status" value="1"/>
</dbReference>
<evidence type="ECO:0000313" key="7">
    <source>
        <dbReference type="Proteomes" id="UP001596104"/>
    </source>
</evidence>
<keyword evidence="3" id="KW-0804">Transcription</keyword>
<name>A0ABW0H5K6_9HYPH</name>
<evidence type="ECO:0000259" key="5">
    <source>
        <dbReference type="PROSITE" id="PS50110"/>
    </source>
</evidence>
<feature type="domain" description="Response regulatory" evidence="5">
    <location>
        <begin position="3"/>
        <end position="116"/>
    </location>
</feature>
<dbReference type="InterPro" id="IPR001789">
    <property type="entry name" value="Sig_transdc_resp-reg_receiver"/>
</dbReference>
<dbReference type="SUPFAM" id="SSF52172">
    <property type="entry name" value="CheY-like"/>
    <property type="match status" value="1"/>
</dbReference>
<dbReference type="PROSITE" id="PS50110">
    <property type="entry name" value="RESPONSE_REGULATORY"/>
    <property type="match status" value="1"/>
</dbReference>
<organism evidence="6 7">
    <name type="scientific">Bosea vestrisii</name>
    <dbReference type="NCBI Taxonomy" id="151416"/>
    <lineage>
        <taxon>Bacteria</taxon>
        <taxon>Pseudomonadati</taxon>
        <taxon>Pseudomonadota</taxon>
        <taxon>Alphaproteobacteria</taxon>
        <taxon>Hyphomicrobiales</taxon>
        <taxon>Boseaceae</taxon>
        <taxon>Bosea</taxon>
    </lineage>
</organism>
<dbReference type="InterPro" id="IPR050595">
    <property type="entry name" value="Bact_response_regulator"/>
</dbReference>
<protein>
    <submittedName>
        <fullName evidence="6">Response regulator</fullName>
    </submittedName>
</protein>
<dbReference type="InterPro" id="IPR011006">
    <property type="entry name" value="CheY-like_superfamily"/>
</dbReference>
<sequence length="118" mass="12969">MPIALVAEDEPILMIQGVSAIEDAGFEVLEARNTDEAIAVLEGRDDIRVVVTDLQMTGSMDGMKLARAVRDRWPPILIIVVSGHIKPKMGDLPQNVTFLSKPYSDNQMHRALASWPSS</sequence>
<reference evidence="7" key="1">
    <citation type="journal article" date="2019" name="Int. J. Syst. Evol. Microbiol.">
        <title>The Global Catalogue of Microorganisms (GCM) 10K type strain sequencing project: providing services to taxonomists for standard genome sequencing and annotation.</title>
        <authorList>
            <consortium name="The Broad Institute Genomics Platform"/>
            <consortium name="The Broad Institute Genome Sequencing Center for Infectious Disease"/>
            <person name="Wu L."/>
            <person name="Ma J."/>
        </authorList>
    </citation>
    <scope>NUCLEOTIDE SEQUENCE [LARGE SCALE GENOMIC DNA]</scope>
    <source>
        <strain evidence="7">CGMCC 1.16326</strain>
    </source>
</reference>
<evidence type="ECO:0000256" key="1">
    <source>
        <dbReference type="ARBA" id="ARBA00022553"/>
    </source>
</evidence>
<evidence type="ECO:0000256" key="2">
    <source>
        <dbReference type="ARBA" id="ARBA00023015"/>
    </source>
</evidence>
<dbReference type="Pfam" id="PF00072">
    <property type="entry name" value="Response_reg"/>
    <property type="match status" value="1"/>
</dbReference>
<gene>
    <name evidence="6" type="ORF">ACFPPC_07020</name>
</gene>
<proteinExistence type="predicted"/>
<dbReference type="Proteomes" id="UP001596104">
    <property type="component" value="Unassembled WGS sequence"/>
</dbReference>